<accession>A0ABT3WEI0</accession>
<gene>
    <name evidence="1" type="ORF">NQF86_02250</name>
</gene>
<dbReference type="RefSeq" id="WP_266115977.1">
    <property type="nucleotide sequence ID" value="NZ_JANIDY010000001.1"/>
</dbReference>
<dbReference type="Proteomes" id="UP001165576">
    <property type="component" value="Unassembled WGS sequence"/>
</dbReference>
<protein>
    <submittedName>
        <fullName evidence="1">Uncharacterized protein</fullName>
    </submittedName>
</protein>
<keyword evidence="2" id="KW-1185">Reference proteome</keyword>
<sequence>MYLPGTSIYTTVMPDHFQHEARCALAEYRAVKAAAAELQWERHFFPRSIRATIHTKKLPVLGLRLYPEYKRRSRWLPYHGIALFQKLRHDGHHIMLIEPELFAASRPNVIRLADAMGRTMGYLDKNPYT</sequence>
<dbReference type="EMBL" id="JANIDY010000001">
    <property type="protein sequence ID" value="MCX5617497.1"/>
    <property type="molecule type" value="Genomic_DNA"/>
</dbReference>
<reference evidence="1" key="1">
    <citation type="submission" date="2022-07" db="EMBL/GenBank/DDBJ databases">
        <title>Bombella genomes.</title>
        <authorList>
            <person name="Harer L."/>
            <person name="Styblova S."/>
            <person name="Ehrmann M."/>
        </authorList>
    </citation>
    <scope>NUCLEOTIDE SEQUENCE</scope>
    <source>
        <strain evidence="1">TMW 2.2543</strain>
    </source>
</reference>
<evidence type="ECO:0000313" key="2">
    <source>
        <dbReference type="Proteomes" id="UP001165576"/>
    </source>
</evidence>
<organism evidence="1 2">
    <name type="scientific">Bombella pluederhausensis</name>
    <dbReference type="NCBI Taxonomy" id="2967336"/>
    <lineage>
        <taxon>Bacteria</taxon>
        <taxon>Pseudomonadati</taxon>
        <taxon>Pseudomonadota</taxon>
        <taxon>Alphaproteobacteria</taxon>
        <taxon>Acetobacterales</taxon>
        <taxon>Acetobacteraceae</taxon>
        <taxon>Bombella</taxon>
    </lineage>
</organism>
<evidence type="ECO:0000313" key="1">
    <source>
        <dbReference type="EMBL" id="MCX5617497.1"/>
    </source>
</evidence>
<proteinExistence type="predicted"/>
<name>A0ABT3WEI0_9PROT</name>
<comment type="caution">
    <text evidence="1">The sequence shown here is derived from an EMBL/GenBank/DDBJ whole genome shotgun (WGS) entry which is preliminary data.</text>
</comment>